<name>A0A6N7INR5_9FIRM</name>
<accession>A0A6N7INR5</accession>
<dbReference type="Gene3D" id="3.80.30.30">
    <property type="match status" value="1"/>
</dbReference>
<dbReference type="SFLD" id="SFLDS00029">
    <property type="entry name" value="Radical_SAM"/>
    <property type="match status" value="1"/>
</dbReference>
<dbReference type="Gene3D" id="3.40.50.12110">
    <property type="match status" value="1"/>
</dbReference>
<dbReference type="SUPFAM" id="SSF102114">
    <property type="entry name" value="Radical SAM enzymes"/>
    <property type="match status" value="1"/>
</dbReference>
<dbReference type="PANTHER" id="PTHR37822">
    <property type="entry name" value="SPORE PHOTOPRODUCT LYASE-RELATED"/>
    <property type="match status" value="1"/>
</dbReference>
<protein>
    <submittedName>
        <fullName evidence="1">Spore photoproduct lyase</fullName>
        <ecNumber evidence="1">4.1.99.14</ecNumber>
    </submittedName>
</protein>
<dbReference type="GO" id="GO:1904047">
    <property type="term" value="F:S-adenosyl-L-methionine binding"/>
    <property type="evidence" value="ECO:0007669"/>
    <property type="project" value="InterPro"/>
</dbReference>
<dbReference type="GO" id="GO:0042601">
    <property type="term" value="C:endospore-forming forespore"/>
    <property type="evidence" value="ECO:0007669"/>
    <property type="project" value="TreeGrafter"/>
</dbReference>
<dbReference type="CDD" id="cd01335">
    <property type="entry name" value="Radical_SAM"/>
    <property type="match status" value="1"/>
</dbReference>
<dbReference type="InterPro" id="IPR023897">
    <property type="entry name" value="SPL_firmicutes"/>
</dbReference>
<dbReference type="AlphaFoldDB" id="A0A6N7INR5"/>
<dbReference type="Proteomes" id="UP000441717">
    <property type="component" value="Unassembled WGS sequence"/>
</dbReference>
<dbReference type="Pfam" id="PF20903">
    <property type="entry name" value="SPL"/>
    <property type="match status" value="1"/>
</dbReference>
<dbReference type="InterPro" id="IPR007197">
    <property type="entry name" value="rSAM"/>
</dbReference>
<organism evidence="1 2">
    <name type="scientific">Desulfofundulus thermobenzoicus</name>
    <dbReference type="NCBI Taxonomy" id="29376"/>
    <lineage>
        <taxon>Bacteria</taxon>
        <taxon>Bacillati</taxon>
        <taxon>Bacillota</taxon>
        <taxon>Clostridia</taxon>
        <taxon>Eubacteriales</taxon>
        <taxon>Peptococcaceae</taxon>
        <taxon>Desulfofundulus</taxon>
    </lineage>
</organism>
<dbReference type="SFLD" id="SFLDF00412">
    <property type="entry name" value="spore_photoproduct_lyase_2"/>
    <property type="match status" value="1"/>
</dbReference>
<dbReference type="SFLD" id="SFLDG01079">
    <property type="entry name" value="spore_photoproduct_lyase_like"/>
    <property type="match status" value="1"/>
</dbReference>
<reference evidence="1 2" key="1">
    <citation type="submission" date="2019-10" db="EMBL/GenBank/DDBJ databases">
        <title>Comparative genomics of sulfur disproportionating microorganisms.</title>
        <authorList>
            <person name="Ward L.M."/>
            <person name="Bertran E."/>
            <person name="Johnston D."/>
        </authorList>
    </citation>
    <scope>NUCLEOTIDE SEQUENCE [LARGE SCALE GENOMIC DNA]</scope>
    <source>
        <strain evidence="1 2">DSM 14055</strain>
    </source>
</reference>
<evidence type="ECO:0000313" key="1">
    <source>
        <dbReference type="EMBL" id="MQL51570.1"/>
    </source>
</evidence>
<dbReference type="InterPro" id="IPR058240">
    <property type="entry name" value="rSAM_sf"/>
</dbReference>
<dbReference type="InterPro" id="IPR049539">
    <property type="entry name" value="SPL"/>
</dbReference>
<comment type="caution">
    <text evidence="1">The sequence shown here is derived from an EMBL/GenBank/DDBJ whole genome shotgun (WGS) entry which is preliminary data.</text>
</comment>
<sequence length="338" mass="38526">MEFIPNRVMIEREALGYPLGRSLYDYFKSQPVELAIIGSHNRVGGIPGKTPQEKYREAKKTLVLGVRKNLTFQTCKPSAHFQLPLTTSCPGKCEYCYLISSLPEKPYIRAYVNIDEILDRAGNYIDQRKPEVTIFEGSATSDPIPVERYTGALARAITFFAGQKYGRFRFVTKFTDVDSLLGISHNDHTVCRFSLNTPAVIKKFEHGTPSLEERLEAAQKMAAANYPLGFMIAPVIVYEGWQDDYIKLLEFVKARCNNIEKLSFEFVTHRFTERARKKIAEIFPATTLPMGNEDRKFKFGQFGYGKYVYTDDLMGKIKSILSAKVMELFPASHIEYIV</sequence>
<keyword evidence="2" id="KW-1185">Reference proteome</keyword>
<proteinExistence type="predicted"/>
<dbReference type="GO" id="GO:0003913">
    <property type="term" value="F:DNA photolyase activity"/>
    <property type="evidence" value="ECO:0007669"/>
    <property type="project" value="InterPro"/>
</dbReference>
<dbReference type="EMBL" id="WHYR01000009">
    <property type="protein sequence ID" value="MQL51570.1"/>
    <property type="molecule type" value="Genomic_DNA"/>
</dbReference>
<gene>
    <name evidence="1" type="primary">splB</name>
    <name evidence="1" type="ORF">GFC01_04695</name>
</gene>
<keyword evidence="1" id="KW-0456">Lyase</keyword>
<dbReference type="NCBIfam" id="TIGR04070">
    <property type="entry name" value="photo_TT_lyase"/>
    <property type="match status" value="1"/>
</dbReference>
<dbReference type="OrthoDB" id="9787095at2"/>
<dbReference type="GO" id="GO:0051539">
    <property type="term" value="F:4 iron, 4 sulfur cluster binding"/>
    <property type="evidence" value="ECO:0007669"/>
    <property type="project" value="TreeGrafter"/>
</dbReference>
<dbReference type="PANTHER" id="PTHR37822:SF2">
    <property type="entry name" value="SPORE PHOTOPRODUCT LYASE"/>
    <property type="match status" value="1"/>
</dbReference>
<dbReference type="EC" id="4.1.99.14" evidence="1"/>
<dbReference type="RefSeq" id="WP_152945502.1">
    <property type="nucleotide sequence ID" value="NZ_WHYR01000009.1"/>
</dbReference>
<evidence type="ECO:0000313" key="2">
    <source>
        <dbReference type="Proteomes" id="UP000441717"/>
    </source>
</evidence>
<dbReference type="InterPro" id="IPR034559">
    <property type="entry name" value="SPL_Clostridia"/>
</dbReference>